<organism evidence="5 6">
    <name type="scientific">Pseudomonas versuta</name>
    <dbReference type="NCBI Taxonomy" id="1788301"/>
    <lineage>
        <taxon>Bacteria</taxon>
        <taxon>Pseudomonadati</taxon>
        <taxon>Pseudomonadota</taxon>
        <taxon>Gammaproteobacteria</taxon>
        <taxon>Pseudomonadales</taxon>
        <taxon>Pseudomonadaceae</taxon>
        <taxon>Pseudomonas</taxon>
    </lineage>
</organism>
<dbReference type="InterPro" id="IPR052359">
    <property type="entry name" value="HTH-type_reg/antitoxin"/>
</dbReference>
<dbReference type="PROSITE" id="PS50943">
    <property type="entry name" value="HTH_CROC1"/>
    <property type="match status" value="1"/>
</dbReference>
<evidence type="ECO:0000313" key="5">
    <source>
        <dbReference type="EMBL" id="OKA20789.1"/>
    </source>
</evidence>
<dbReference type="Proteomes" id="UP000186677">
    <property type="component" value="Unassembled WGS sequence"/>
</dbReference>
<keyword evidence="2" id="KW-0238">DNA-binding</keyword>
<protein>
    <submittedName>
        <fullName evidence="5">Transcriptional regulator</fullName>
    </submittedName>
</protein>
<comment type="caution">
    <text evidence="5">The sequence shown here is derived from an EMBL/GenBank/DDBJ whole genome shotgun (WGS) entry which is preliminary data.</text>
</comment>
<dbReference type="InterPro" id="IPR010982">
    <property type="entry name" value="Lambda_DNA-bd_dom_sf"/>
</dbReference>
<name>A0ABX3E9D7_9PSED</name>
<dbReference type="InterPro" id="IPR001387">
    <property type="entry name" value="Cro/C1-type_HTH"/>
</dbReference>
<keyword evidence="1" id="KW-0805">Transcription regulation</keyword>
<dbReference type="PANTHER" id="PTHR36511:SF3">
    <property type="entry name" value="ANTITOXIN HIGA-2"/>
    <property type="match status" value="1"/>
</dbReference>
<reference evidence="5 6" key="1">
    <citation type="submission" date="2016-11" db="EMBL/GenBank/DDBJ databases">
        <title>Draft genome of Pseudomonas versuta A4R1.5.</title>
        <authorList>
            <person name="See-Too W.-S."/>
        </authorList>
    </citation>
    <scope>NUCLEOTIDE SEQUENCE [LARGE SCALE GENOMIC DNA]</scope>
    <source>
        <strain evidence="5 6">A4R1.5</strain>
    </source>
</reference>
<accession>A0ABX3E9D7</accession>
<evidence type="ECO:0000256" key="3">
    <source>
        <dbReference type="ARBA" id="ARBA00023163"/>
    </source>
</evidence>
<sequence>MKRRDLFAELTQGVNEMGEHREGKITLRQYEVEAMPAPEVTAAEIVSLREKLHMSQPVFARQIRTSPDTLKNWEQSKSKPNAQAALLIKLVQRFPDMVDRLNAI</sequence>
<evidence type="ECO:0000256" key="2">
    <source>
        <dbReference type="ARBA" id="ARBA00023125"/>
    </source>
</evidence>
<dbReference type="CDD" id="cd00093">
    <property type="entry name" value="HTH_XRE"/>
    <property type="match status" value="1"/>
</dbReference>
<dbReference type="PANTHER" id="PTHR36511">
    <property type="entry name" value="MERR FAMILY BACTERIAL REGULATORY PROTEIN"/>
    <property type="match status" value="1"/>
</dbReference>
<dbReference type="Gene3D" id="1.10.260.40">
    <property type="entry name" value="lambda repressor-like DNA-binding domains"/>
    <property type="match status" value="1"/>
</dbReference>
<keyword evidence="6" id="KW-1185">Reference proteome</keyword>
<evidence type="ECO:0000256" key="1">
    <source>
        <dbReference type="ARBA" id="ARBA00023015"/>
    </source>
</evidence>
<gene>
    <name evidence="5" type="ORF">BOH73_13210</name>
</gene>
<evidence type="ECO:0000313" key="6">
    <source>
        <dbReference type="Proteomes" id="UP000186677"/>
    </source>
</evidence>
<dbReference type="RefSeq" id="WP_060692026.1">
    <property type="nucleotide sequence ID" value="NZ_CP012676.1"/>
</dbReference>
<evidence type="ECO:0000259" key="4">
    <source>
        <dbReference type="PROSITE" id="PS50943"/>
    </source>
</evidence>
<feature type="domain" description="HTH cro/C1-type" evidence="4">
    <location>
        <begin position="45"/>
        <end position="88"/>
    </location>
</feature>
<proteinExistence type="predicted"/>
<dbReference type="EMBL" id="MPJC01000007">
    <property type="protein sequence ID" value="OKA20789.1"/>
    <property type="molecule type" value="Genomic_DNA"/>
</dbReference>
<keyword evidence="3" id="KW-0804">Transcription</keyword>
<dbReference type="SUPFAM" id="SSF47413">
    <property type="entry name" value="lambda repressor-like DNA-binding domains"/>
    <property type="match status" value="1"/>
</dbReference>